<organism evidence="2 3">
    <name type="scientific">candidate division WWE3 bacterium GW2011_GWC2_41_23</name>
    <dbReference type="NCBI Taxonomy" id="1619123"/>
    <lineage>
        <taxon>Bacteria</taxon>
        <taxon>Katanobacteria</taxon>
    </lineage>
</organism>
<name>A0A0G0VN31_UNCKA</name>
<sequence>MLEKYLPFLKHPGKPEKNPKSESLIPDDTLFFNPESLRAEAFSANTTAVFSSSLIIFFSVVLTGVLAAHLVMNFFLNGLLNEQKNLEFKLSEYSGVGEKALQISGKINYSKKTVDSRKPLTTRISFVMTRIPQELVLNTVDFTPQTFEIVVKGSSPAQITGMFLRWLRDGGVSEISIREALFSSSENVYLVRLGGIYR</sequence>
<dbReference type="EMBL" id="LCBB01000015">
    <property type="protein sequence ID" value="KKS02400.1"/>
    <property type="molecule type" value="Genomic_DNA"/>
</dbReference>
<keyword evidence="1" id="KW-1133">Transmembrane helix</keyword>
<keyword evidence="1" id="KW-0472">Membrane</keyword>
<protein>
    <submittedName>
        <fullName evidence="2">Uncharacterized protein</fullName>
    </submittedName>
</protein>
<reference evidence="2 3" key="1">
    <citation type="journal article" date="2015" name="Nature">
        <title>rRNA introns, odd ribosomes, and small enigmatic genomes across a large radiation of phyla.</title>
        <authorList>
            <person name="Brown C.T."/>
            <person name="Hug L.A."/>
            <person name="Thomas B.C."/>
            <person name="Sharon I."/>
            <person name="Castelle C.J."/>
            <person name="Singh A."/>
            <person name="Wilkins M.J."/>
            <person name="Williams K.H."/>
            <person name="Banfield J.F."/>
        </authorList>
    </citation>
    <scope>NUCLEOTIDE SEQUENCE [LARGE SCALE GENOMIC DNA]</scope>
</reference>
<proteinExistence type="predicted"/>
<feature type="transmembrane region" description="Helical" evidence="1">
    <location>
        <begin position="54"/>
        <end position="76"/>
    </location>
</feature>
<evidence type="ECO:0000313" key="3">
    <source>
        <dbReference type="Proteomes" id="UP000033947"/>
    </source>
</evidence>
<dbReference type="Proteomes" id="UP000033947">
    <property type="component" value="Unassembled WGS sequence"/>
</dbReference>
<keyword evidence="1" id="KW-0812">Transmembrane</keyword>
<comment type="caution">
    <text evidence="2">The sequence shown here is derived from an EMBL/GenBank/DDBJ whole genome shotgun (WGS) entry which is preliminary data.</text>
</comment>
<evidence type="ECO:0000256" key="1">
    <source>
        <dbReference type="SAM" id="Phobius"/>
    </source>
</evidence>
<accession>A0A0G0VN31</accession>
<dbReference type="AlphaFoldDB" id="A0A0G0VN31"/>
<gene>
    <name evidence="2" type="ORF">UU55_C0015G0007</name>
</gene>
<evidence type="ECO:0000313" key="2">
    <source>
        <dbReference type="EMBL" id="KKS02400.1"/>
    </source>
</evidence>